<gene>
    <name evidence="1" type="ORF">S03H2_71749</name>
</gene>
<dbReference type="EMBL" id="BARU01048171">
    <property type="protein sequence ID" value="GAH93967.1"/>
    <property type="molecule type" value="Genomic_DNA"/>
</dbReference>
<protein>
    <submittedName>
        <fullName evidence="1">Uncharacterized protein</fullName>
    </submittedName>
</protein>
<comment type="caution">
    <text evidence="1">The sequence shown here is derived from an EMBL/GenBank/DDBJ whole genome shotgun (WGS) entry which is preliminary data.</text>
</comment>
<feature type="non-terminal residue" evidence="1">
    <location>
        <position position="35"/>
    </location>
</feature>
<organism evidence="1">
    <name type="scientific">marine sediment metagenome</name>
    <dbReference type="NCBI Taxonomy" id="412755"/>
    <lineage>
        <taxon>unclassified sequences</taxon>
        <taxon>metagenomes</taxon>
        <taxon>ecological metagenomes</taxon>
    </lineage>
</organism>
<accession>X1JIU9</accession>
<name>X1JIU9_9ZZZZ</name>
<evidence type="ECO:0000313" key="1">
    <source>
        <dbReference type="EMBL" id="GAH93967.1"/>
    </source>
</evidence>
<sequence length="35" mass="4299">MKELNKYLQGRIQEKEQLKEYIVILDELDTKVYNI</sequence>
<reference evidence="1" key="1">
    <citation type="journal article" date="2014" name="Front. Microbiol.">
        <title>High frequency of phylogenetically diverse reductive dehalogenase-homologous genes in deep subseafloor sedimentary metagenomes.</title>
        <authorList>
            <person name="Kawai M."/>
            <person name="Futagami T."/>
            <person name="Toyoda A."/>
            <person name="Takaki Y."/>
            <person name="Nishi S."/>
            <person name="Hori S."/>
            <person name="Arai W."/>
            <person name="Tsubouchi T."/>
            <person name="Morono Y."/>
            <person name="Uchiyama I."/>
            <person name="Ito T."/>
            <person name="Fujiyama A."/>
            <person name="Inagaki F."/>
            <person name="Takami H."/>
        </authorList>
    </citation>
    <scope>NUCLEOTIDE SEQUENCE</scope>
    <source>
        <strain evidence="1">Expedition CK06-06</strain>
    </source>
</reference>
<proteinExistence type="predicted"/>
<dbReference type="AlphaFoldDB" id="X1JIU9"/>